<protein>
    <submittedName>
        <fullName evidence="2">Uncharacterized protein</fullName>
    </submittedName>
</protein>
<keyword evidence="1" id="KW-0732">Signal</keyword>
<dbReference type="EMBL" id="CP048836">
    <property type="protein sequence ID" value="QID18328.1"/>
    <property type="molecule type" value="Genomic_DNA"/>
</dbReference>
<sequence>MRAWRALMLLGALAWAGGAAAAAQVMFCFNYGCQTQASATYSEADLTAIGAQLAQARSAREERAVLARVIGRLYREAGQQLPMGADRKGNFADQGVLGRMDCIDHSTSTMRLLQLLEARGMLHFHKVAPKARRTTLLLFQHFSAVVEELSPGPAAPPAPAPVPDHVPVLMALCDCGDLRAKLPVAPQVASVPAAGSPGARYVVDSWFVEQGEPAVILPLADWLDGDGPYVP</sequence>
<keyword evidence="3" id="KW-1185">Reference proteome</keyword>
<accession>A0A6C1B6I7</accession>
<dbReference type="RefSeq" id="WP_173765876.1">
    <property type="nucleotide sequence ID" value="NZ_CP048836.1"/>
</dbReference>
<gene>
    <name evidence="2" type="ORF">G3580_12190</name>
</gene>
<feature type="signal peptide" evidence="1">
    <location>
        <begin position="1"/>
        <end position="21"/>
    </location>
</feature>
<proteinExistence type="predicted"/>
<dbReference type="KEGG" id="azq:G3580_12190"/>
<evidence type="ECO:0000313" key="2">
    <source>
        <dbReference type="EMBL" id="QID18328.1"/>
    </source>
</evidence>
<evidence type="ECO:0000313" key="3">
    <source>
        <dbReference type="Proteomes" id="UP000501991"/>
    </source>
</evidence>
<reference evidence="2 3" key="1">
    <citation type="submission" date="2020-02" db="EMBL/GenBank/DDBJ databases">
        <title>Nitrogenibacter mangrovi gen. nov., sp. nov. isolated from mangrove sediment, a denitrifying betaproteobacterium.</title>
        <authorList>
            <person name="Liao H."/>
            <person name="Tian Y."/>
        </authorList>
    </citation>
    <scope>NUCLEOTIDE SEQUENCE [LARGE SCALE GENOMIC DNA]</scope>
    <source>
        <strain evidence="2 3">M9-3-2</strain>
    </source>
</reference>
<dbReference type="Proteomes" id="UP000501991">
    <property type="component" value="Chromosome"/>
</dbReference>
<organism evidence="2 3">
    <name type="scientific">Nitrogeniibacter mangrovi</name>
    <dbReference type="NCBI Taxonomy" id="2016596"/>
    <lineage>
        <taxon>Bacteria</taxon>
        <taxon>Pseudomonadati</taxon>
        <taxon>Pseudomonadota</taxon>
        <taxon>Betaproteobacteria</taxon>
        <taxon>Rhodocyclales</taxon>
        <taxon>Zoogloeaceae</taxon>
        <taxon>Nitrogeniibacter</taxon>
    </lineage>
</organism>
<evidence type="ECO:0000256" key="1">
    <source>
        <dbReference type="SAM" id="SignalP"/>
    </source>
</evidence>
<dbReference type="AlphaFoldDB" id="A0A6C1B6I7"/>
<feature type="chain" id="PRO_5025629306" evidence="1">
    <location>
        <begin position="22"/>
        <end position="231"/>
    </location>
</feature>
<name>A0A6C1B6I7_9RHOO</name>